<keyword evidence="3" id="KW-1185">Reference proteome</keyword>
<feature type="region of interest" description="Disordered" evidence="1">
    <location>
        <begin position="815"/>
        <end position="835"/>
    </location>
</feature>
<feature type="region of interest" description="Disordered" evidence="1">
    <location>
        <begin position="533"/>
        <end position="614"/>
    </location>
</feature>
<feature type="compositionally biased region" description="Low complexity" evidence="1">
    <location>
        <begin position="690"/>
        <end position="706"/>
    </location>
</feature>
<feature type="compositionally biased region" description="Low complexity" evidence="1">
    <location>
        <begin position="534"/>
        <end position="550"/>
    </location>
</feature>
<feature type="compositionally biased region" description="Basic and acidic residues" evidence="1">
    <location>
        <begin position="398"/>
        <end position="407"/>
    </location>
</feature>
<accession>A0AAV2YUP1</accession>
<sequence length="860" mass="95346">MRRSRVGSSFTATRDEYIKLEFKRRANHPGLRRRSSITDQFAVRAPTSRLKERLAQARHHEFILQTENRAALDSIVDRVRELSDYHTGVAQSLSPMERNKLLAWANDVEKIMYEFEPSDDHHMDPFVAVLEKLQFLQDGHICLVEVAVEGRRLLERWERSGVFDSDSSGSSGSDDEDRIDDRRTPYERNTERLIEQSFGYMSIRARAAARVIKRNIVRWARAKENFRERVEELQLFGSTTQTLMKQLTGGSPSARRAGNDVFDLVKVRREAMLSQTILFKDLMQFSKHVALYPIDQALRCVEELELKRFLFETRCAMKLQMFWRKVQKELPVRRMMKLIDTVKRRDRKSSDVSVAGTPKTRRSSNKRDSASLASDIPPSPIMPLPTTLETPASAKARTPADSRETDSRGAIAPGLVTRQKAEQQVRKSRGSRYPSGASGATKAATPQSSQTAVPVPTPPSSGSRSFKGRTPNALLPVETEIRRDSATSDDDTRDVEAAWKTFLETAATVAETEAAEAARKGSDPGLHAIDEEASPTAVVSSTAEAAAGETLDQDSGDWLTWSDDEKVEGGSDSDEERNDDGNRHLLSPHVKFPKHHQSRRSSYTPPSAGGFAMNAPMTPMRVIVNVRAGQRQTDDTSNSAADGSAFDPRNALSSRELREILNSIEAHAQQSLTDAAAAPKTPPTAPRQGTASTTASATMSNSAVTTPERTSRLRAQPSRQSFVLPFDEVKRPEQTSVPTTPSDMGKTPRRPLHELSSTEVDSGFHLLELLDPLVVASSLALLEEPPMTVKPTRPAVLVDPTRVKVTTLRADQLRQRINESRKRQDDTAAAKSSHVRQSAASAALAANYKAQPLVYAIPSK</sequence>
<feature type="compositionally biased region" description="Basic and acidic residues" evidence="1">
    <location>
        <begin position="815"/>
        <end position="828"/>
    </location>
</feature>
<feature type="region of interest" description="Disordered" evidence="1">
    <location>
        <begin position="629"/>
        <end position="649"/>
    </location>
</feature>
<gene>
    <name evidence="2" type="ORF">N0F65_009015</name>
</gene>
<evidence type="ECO:0000313" key="2">
    <source>
        <dbReference type="EMBL" id="DAZ97735.1"/>
    </source>
</evidence>
<feature type="region of interest" description="Disordered" evidence="1">
    <location>
        <begin position="162"/>
        <end position="186"/>
    </location>
</feature>
<reference evidence="2" key="2">
    <citation type="journal article" date="2023" name="Microbiol Resour">
        <title>Decontamination and Annotation of the Draft Genome Sequence of the Oomycete Lagenidium giganteum ARSEF 373.</title>
        <authorList>
            <person name="Morgan W.R."/>
            <person name="Tartar A."/>
        </authorList>
    </citation>
    <scope>NUCLEOTIDE SEQUENCE</scope>
    <source>
        <strain evidence="2">ARSEF 373</strain>
    </source>
</reference>
<feature type="compositionally biased region" description="Low complexity" evidence="1">
    <location>
        <begin position="162"/>
        <end position="172"/>
    </location>
</feature>
<reference evidence="2" key="1">
    <citation type="submission" date="2022-11" db="EMBL/GenBank/DDBJ databases">
        <authorList>
            <person name="Morgan W.R."/>
            <person name="Tartar A."/>
        </authorList>
    </citation>
    <scope>NUCLEOTIDE SEQUENCE</scope>
    <source>
        <strain evidence="2">ARSEF 373</strain>
    </source>
</reference>
<feature type="region of interest" description="Disordered" evidence="1">
    <location>
        <begin position="672"/>
        <end position="718"/>
    </location>
</feature>
<comment type="caution">
    <text evidence="2">The sequence shown here is derived from an EMBL/GenBank/DDBJ whole genome shotgun (WGS) entry which is preliminary data.</text>
</comment>
<proteinExistence type="predicted"/>
<name>A0AAV2YUP1_9STRA</name>
<organism evidence="2 3">
    <name type="scientific">Lagenidium giganteum</name>
    <dbReference type="NCBI Taxonomy" id="4803"/>
    <lineage>
        <taxon>Eukaryota</taxon>
        <taxon>Sar</taxon>
        <taxon>Stramenopiles</taxon>
        <taxon>Oomycota</taxon>
        <taxon>Peronosporomycetes</taxon>
        <taxon>Pythiales</taxon>
        <taxon>Pythiaceae</taxon>
    </lineage>
</organism>
<dbReference type="EMBL" id="DAKRPA010000126">
    <property type="protein sequence ID" value="DAZ97735.1"/>
    <property type="molecule type" value="Genomic_DNA"/>
</dbReference>
<feature type="region of interest" description="Disordered" evidence="1">
    <location>
        <begin position="341"/>
        <end position="493"/>
    </location>
</feature>
<protein>
    <submittedName>
        <fullName evidence="2">Uncharacterized protein</fullName>
    </submittedName>
</protein>
<dbReference type="Proteomes" id="UP001146120">
    <property type="component" value="Unassembled WGS sequence"/>
</dbReference>
<evidence type="ECO:0000256" key="1">
    <source>
        <dbReference type="SAM" id="MobiDB-lite"/>
    </source>
</evidence>
<evidence type="ECO:0000313" key="3">
    <source>
        <dbReference type="Proteomes" id="UP001146120"/>
    </source>
</evidence>
<feature type="region of interest" description="Disordered" evidence="1">
    <location>
        <begin position="730"/>
        <end position="749"/>
    </location>
</feature>
<dbReference type="AlphaFoldDB" id="A0AAV2YUP1"/>